<dbReference type="GO" id="GO:0008168">
    <property type="term" value="F:methyltransferase activity"/>
    <property type="evidence" value="ECO:0007669"/>
    <property type="project" value="InterPro"/>
</dbReference>
<proteinExistence type="predicted"/>
<sequence>MPLKQHLYFLYSTTIWGSVQVIGWDSSESAVSTSKFLLQYEKRTQWDNEKLDFNIKLVEDSLTEKWDNDYDLIVMNPPFVSWELLKNKESRDA</sequence>
<dbReference type="InterPro" id="IPR002052">
    <property type="entry name" value="DNA_methylase_N6_adenine_CS"/>
</dbReference>
<reference evidence="1" key="1">
    <citation type="submission" date="2019-03" db="EMBL/GenBank/DDBJ databases">
        <title>Single cell metagenomics reveals metabolic interactions within the superorganism composed of flagellate Streblomastix strix and complex community of Bacteroidetes bacteria on its surface.</title>
        <authorList>
            <person name="Treitli S.C."/>
            <person name="Kolisko M."/>
            <person name="Husnik F."/>
            <person name="Keeling P."/>
            <person name="Hampl V."/>
        </authorList>
    </citation>
    <scope>NUCLEOTIDE SEQUENCE</scope>
    <source>
        <strain evidence="1">STM</strain>
    </source>
</reference>
<evidence type="ECO:0000313" key="1">
    <source>
        <dbReference type="EMBL" id="KAA6312789.1"/>
    </source>
</evidence>
<comment type="caution">
    <text evidence="1">The sequence shown here is derived from an EMBL/GenBank/DDBJ whole genome shotgun (WGS) entry which is preliminary data.</text>
</comment>
<dbReference type="Gene3D" id="3.40.50.150">
    <property type="entry name" value="Vaccinia Virus protein VP39"/>
    <property type="match status" value="1"/>
</dbReference>
<dbReference type="GO" id="GO:0003676">
    <property type="term" value="F:nucleic acid binding"/>
    <property type="evidence" value="ECO:0007669"/>
    <property type="project" value="InterPro"/>
</dbReference>
<gene>
    <name evidence="1" type="ORF">EZS27_036336</name>
</gene>
<dbReference type="GO" id="GO:0032259">
    <property type="term" value="P:methylation"/>
    <property type="evidence" value="ECO:0007669"/>
    <property type="project" value="InterPro"/>
</dbReference>
<name>A0A5J4PVT2_9ZZZZ</name>
<protein>
    <submittedName>
        <fullName evidence="1">Uncharacterized protein</fullName>
    </submittedName>
</protein>
<organism evidence="1">
    <name type="scientific">termite gut metagenome</name>
    <dbReference type="NCBI Taxonomy" id="433724"/>
    <lineage>
        <taxon>unclassified sequences</taxon>
        <taxon>metagenomes</taxon>
        <taxon>organismal metagenomes</taxon>
    </lineage>
</organism>
<dbReference type="AlphaFoldDB" id="A0A5J4PVT2"/>
<dbReference type="InterPro" id="IPR029063">
    <property type="entry name" value="SAM-dependent_MTases_sf"/>
</dbReference>
<dbReference type="EMBL" id="SNRY01006352">
    <property type="protein sequence ID" value="KAA6312789.1"/>
    <property type="molecule type" value="Genomic_DNA"/>
</dbReference>
<feature type="non-terminal residue" evidence="1">
    <location>
        <position position="93"/>
    </location>
</feature>
<dbReference type="SUPFAM" id="SSF53335">
    <property type="entry name" value="S-adenosyl-L-methionine-dependent methyltransferases"/>
    <property type="match status" value="1"/>
</dbReference>
<accession>A0A5J4PVT2</accession>
<dbReference type="PROSITE" id="PS00092">
    <property type="entry name" value="N6_MTASE"/>
    <property type="match status" value="1"/>
</dbReference>